<dbReference type="EMBL" id="JAUSVS010000002">
    <property type="protein sequence ID" value="MDQ0463784.1"/>
    <property type="molecule type" value="Genomic_DNA"/>
</dbReference>
<evidence type="ECO:0000313" key="2">
    <source>
        <dbReference type="EMBL" id="MDQ0463784.1"/>
    </source>
</evidence>
<evidence type="ECO:0000259" key="1">
    <source>
        <dbReference type="SMART" id="SM00418"/>
    </source>
</evidence>
<reference evidence="2 3" key="1">
    <citation type="submission" date="2023-07" db="EMBL/GenBank/DDBJ databases">
        <title>Genomic Encyclopedia of Type Strains, Phase IV (KMG-IV): sequencing the most valuable type-strain genomes for metagenomic binning, comparative biology and taxonomic classification.</title>
        <authorList>
            <person name="Goeker M."/>
        </authorList>
    </citation>
    <scope>NUCLEOTIDE SEQUENCE [LARGE SCALE GENOMIC DNA]</scope>
    <source>
        <strain evidence="2 3">DSM 18695</strain>
    </source>
</reference>
<gene>
    <name evidence="2" type="ORF">QO010_001555</name>
</gene>
<keyword evidence="3" id="KW-1185">Reference proteome</keyword>
<evidence type="ECO:0000313" key="3">
    <source>
        <dbReference type="Proteomes" id="UP001228905"/>
    </source>
</evidence>
<proteinExistence type="predicted"/>
<dbReference type="GO" id="GO:0003677">
    <property type="term" value="F:DNA binding"/>
    <property type="evidence" value="ECO:0007669"/>
    <property type="project" value="UniProtKB-KW"/>
</dbReference>
<accession>A0ABU0IRY5</accession>
<dbReference type="Proteomes" id="UP001228905">
    <property type="component" value="Unassembled WGS sequence"/>
</dbReference>
<organism evidence="2 3">
    <name type="scientific">Caulobacter ginsengisoli</name>
    <dbReference type="NCBI Taxonomy" id="400775"/>
    <lineage>
        <taxon>Bacteria</taxon>
        <taxon>Pseudomonadati</taxon>
        <taxon>Pseudomonadota</taxon>
        <taxon>Alphaproteobacteria</taxon>
        <taxon>Caulobacterales</taxon>
        <taxon>Caulobacteraceae</taxon>
        <taxon>Caulobacter</taxon>
    </lineage>
</organism>
<protein>
    <submittedName>
        <fullName evidence="2">DNA-binding transcriptional ArsR family regulator</fullName>
    </submittedName>
</protein>
<dbReference type="InterPro" id="IPR001845">
    <property type="entry name" value="HTH_ArsR_DNA-bd_dom"/>
</dbReference>
<dbReference type="InterPro" id="IPR036390">
    <property type="entry name" value="WH_DNA-bd_sf"/>
</dbReference>
<dbReference type="InterPro" id="IPR011991">
    <property type="entry name" value="ArsR-like_HTH"/>
</dbReference>
<feature type="domain" description="HTH arsR-type" evidence="1">
    <location>
        <begin position="9"/>
        <end position="85"/>
    </location>
</feature>
<dbReference type="PRINTS" id="PR00778">
    <property type="entry name" value="HTHARSR"/>
</dbReference>
<dbReference type="SMART" id="SM00418">
    <property type="entry name" value="HTH_ARSR"/>
    <property type="match status" value="1"/>
</dbReference>
<dbReference type="SUPFAM" id="SSF46785">
    <property type="entry name" value="Winged helix' DNA-binding domain"/>
    <property type="match status" value="1"/>
</dbReference>
<dbReference type="PANTHER" id="PTHR38600">
    <property type="entry name" value="TRANSCRIPTIONAL REGULATORY PROTEIN"/>
    <property type="match status" value="1"/>
</dbReference>
<sequence>MSSDDEDDLVFKALADRRRRQILDLLKAEPRTTGDLCARFGDSLDRCTVMQHIGVLEKAGLIIARREGRQRWNYLNAGPFKDISDRWISPYAAEAVSLLARLKRDLESQEGEGA</sequence>
<dbReference type="InterPro" id="IPR036388">
    <property type="entry name" value="WH-like_DNA-bd_sf"/>
</dbReference>
<dbReference type="Pfam" id="PF12840">
    <property type="entry name" value="HTH_20"/>
    <property type="match status" value="1"/>
</dbReference>
<dbReference type="RefSeq" id="WP_307347966.1">
    <property type="nucleotide sequence ID" value="NZ_JAUSVS010000002.1"/>
</dbReference>
<comment type="caution">
    <text evidence="2">The sequence shown here is derived from an EMBL/GenBank/DDBJ whole genome shotgun (WGS) entry which is preliminary data.</text>
</comment>
<name>A0ABU0IRY5_9CAUL</name>
<dbReference type="CDD" id="cd00090">
    <property type="entry name" value="HTH_ARSR"/>
    <property type="match status" value="1"/>
</dbReference>
<dbReference type="Gene3D" id="1.10.10.10">
    <property type="entry name" value="Winged helix-like DNA-binding domain superfamily/Winged helix DNA-binding domain"/>
    <property type="match status" value="1"/>
</dbReference>
<dbReference type="PANTHER" id="PTHR38600:SF1">
    <property type="entry name" value="TRANSCRIPTIONAL REGULATORY PROTEIN"/>
    <property type="match status" value="1"/>
</dbReference>
<keyword evidence="2" id="KW-0238">DNA-binding</keyword>